<evidence type="ECO:0000313" key="1">
    <source>
        <dbReference type="EMBL" id="GGM54141.1"/>
    </source>
</evidence>
<protein>
    <submittedName>
        <fullName evidence="1">Uncharacterized protein</fullName>
    </submittedName>
</protein>
<reference evidence="1" key="2">
    <citation type="submission" date="2020-09" db="EMBL/GenBank/DDBJ databases">
        <authorList>
            <person name="Sun Q."/>
            <person name="Ohkuma M."/>
        </authorList>
    </citation>
    <scope>NUCLEOTIDE SEQUENCE</scope>
    <source>
        <strain evidence="1">JCM 19831</strain>
    </source>
</reference>
<name>A0A917U3H6_9ACTN</name>
<dbReference type="EMBL" id="BMPI01000036">
    <property type="protein sequence ID" value="GGM54141.1"/>
    <property type="molecule type" value="Genomic_DNA"/>
</dbReference>
<reference evidence="1" key="1">
    <citation type="journal article" date="2014" name="Int. J. Syst. Evol. Microbiol.">
        <title>Complete genome sequence of Corynebacterium casei LMG S-19264T (=DSM 44701T), isolated from a smear-ripened cheese.</title>
        <authorList>
            <consortium name="US DOE Joint Genome Institute (JGI-PGF)"/>
            <person name="Walter F."/>
            <person name="Albersmeier A."/>
            <person name="Kalinowski J."/>
            <person name="Ruckert C."/>
        </authorList>
    </citation>
    <scope>NUCLEOTIDE SEQUENCE</scope>
    <source>
        <strain evidence="1">JCM 19831</strain>
    </source>
</reference>
<accession>A0A917U3H6</accession>
<organism evidence="1 2">
    <name type="scientific">Dactylosporangium sucinum</name>
    <dbReference type="NCBI Taxonomy" id="1424081"/>
    <lineage>
        <taxon>Bacteria</taxon>
        <taxon>Bacillati</taxon>
        <taxon>Actinomycetota</taxon>
        <taxon>Actinomycetes</taxon>
        <taxon>Micromonosporales</taxon>
        <taxon>Micromonosporaceae</taxon>
        <taxon>Dactylosporangium</taxon>
    </lineage>
</organism>
<proteinExistence type="predicted"/>
<sequence>MLRAELTDRIARVEAALRPLWTDARRRVASLEHLARQCSDLARDEQATATAHEALRRADRSLGLRPAQPQPGLPADEFADRVRWVISAYRDLSGLG</sequence>
<dbReference type="Proteomes" id="UP000642070">
    <property type="component" value="Unassembled WGS sequence"/>
</dbReference>
<keyword evidence="2" id="KW-1185">Reference proteome</keyword>
<dbReference type="AlphaFoldDB" id="A0A917U3H6"/>
<gene>
    <name evidence="1" type="ORF">GCM10007977_064660</name>
</gene>
<comment type="caution">
    <text evidence="1">The sequence shown here is derived from an EMBL/GenBank/DDBJ whole genome shotgun (WGS) entry which is preliminary data.</text>
</comment>
<evidence type="ECO:0000313" key="2">
    <source>
        <dbReference type="Proteomes" id="UP000642070"/>
    </source>
</evidence>